<keyword evidence="6" id="KW-0482">Metalloprotease</keyword>
<evidence type="ECO:0000256" key="5">
    <source>
        <dbReference type="ARBA" id="ARBA00022833"/>
    </source>
</evidence>
<dbReference type="PANTHER" id="PTHR43579">
    <property type="match status" value="1"/>
</dbReference>
<dbReference type="SUPFAM" id="SSF55486">
    <property type="entry name" value="Metalloproteases ('zincins'), catalytic domain"/>
    <property type="match status" value="1"/>
</dbReference>
<keyword evidence="2" id="KW-0645">Protease</keyword>
<dbReference type="Pfam" id="PF02889">
    <property type="entry name" value="Sec63"/>
    <property type="match status" value="1"/>
</dbReference>
<dbReference type="GO" id="GO:0046872">
    <property type="term" value="F:metal ion binding"/>
    <property type="evidence" value="ECO:0007669"/>
    <property type="project" value="UniProtKB-KW"/>
</dbReference>
<protein>
    <recommendedName>
        <fullName evidence="7">SEC63 domain-containing protein</fullName>
    </recommendedName>
</protein>
<dbReference type="Gene3D" id="1.10.3380.10">
    <property type="entry name" value="Sec63 N-terminal domain-like domain"/>
    <property type="match status" value="1"/>
</dbReference>
<dbReference type="InterPro" id="IPR023612">
    <property type="entry name" value="Peptidase_M4"/>
</dbReference>
<dbReference type="SMART" id="SM00973">
    <property type="entry name" value="Sec63"/>
    <property type="match status" value="1"/>
</dbReference>
<dbReference type="EMBL" id="JAGPYM010000001">
    <property type="protein sequence ID" value="KAH6900680.1"/>
    <property type="molecule type" value="Genomic_DNA"/>
</dbReference>
<dbReference type="Pfam" id="PF02868">
    <property type="entry name" value="Peptidase_M4_C"/>
    <property type="match status" value="1"/>
</dbReference>
<evidence type="ECO:0000256" key="4">
    <source>
        <dbReference type="ARBA" id="ARBA00022801"/>
    </source>
</evidence>
<dbReference type="InterPro" id="IPR013856">
    <property type="entry name" value="Peptidase_M4_domain"/>
</dbReference>
<reference evidence="8 9" key="1">
    <citation type="journal article" date="2021" name="Nat. Commun.">
        <title>Genetic determinants of endophytism in the Arabidopsis root mycobiome.</title>
        <authorList>
            <person name="Mesny F."/>
            <person name="Miyauchi S."/>
            <person name="Thiergart T."/>
            <person name="Pickel B."/>
            <person name="Atanasova L."/>
            <person name="Karlsson M."/>
            <person name="Huettel B."/>
            <person name="Barry K.W."/>
            <person name="Haridas S."/>
            <person name="Chen C."/>
            <person name="Bauer D."/>
            <person name="Andreopoulos W."/>
            <person name="Pangilinan J."/>
            <person name="LaButti K."/>
            <person name="Riley R."/>
            <person name="Lipzen A."/>
            <person name="Clum A."/>
            <person name="Drula E."/>
            <person name="Henrissat B."/>
            <person name="Kohler A."/>
            <person name="Grigoriev I.V."/>
            <person name="Martin F.M."/>
            <person name="Hacquard S."/>
        </authorList>
    </citation>
    <scope>NUCLEOTIDE SEQUENCE [LARGE SCALE GENOMIC DNA]</scope>
    <source>
        <strain evidence="8 9">MPI-CAGE-CH-0241</strain>
    </source>
</reference>
<dbReference type="Gene3D" id="1.10.390.10">
    <property type="entry name" value="Neutral Protease Domain 2"/>
    <property type="match status" value="1"/>
</dbReference>
<comment type="similarity">
    <text evidence="1">Belongs to the peptidase M4 family.</text>
</comment>
<evidence type="ECO:0000256" key="1">
    <source>
        <dbReference type="ARBA" id="ARBA00009388"/>
    </source>
</evidence>
<dbReference type="CDD" id="cd09597">
    <property type="entry name" value="M4_TLP"/>
    <property type="match status" value="1"/>
</dbReference>
<dbReference type="InterPro" id="IPR001570">
    <property type="entry name" value="Peptidase_M4_C_domain"/>
</dbReference>
<dbReference type="AlphaFoldDB" id="A0A9P9AXD4"/>
<sequence>MPCQCFIVPPHLLRAIADCATNADHIRHAARRSLNARDAYIKCRADRLTALATPREQQHQQQIIPPHVLRNLSQSEEVEESVREHAKLDHEHVEGLMQKKLGSTEKEQTLAATTKSSPKRSVYDANHITDESGLPGKLIRKEGGDKSKDKAANEAYDNVGIVLEFYKKRFDWNSIDNKNMDVVSSVHFGEEYENAFWDSEKLQMVYGDGGEFLNNFTGCIDVIGHELTHAVTEHTSPLDYNGQAGALNEHVSDVFGIMIKQQVQNEKSAVADWLIGEDCILPGVKGVALRSMKAPGTAYNDPRFGKDPQPDNMRDYKVMVEDNGGVHVYSGIPNKAFQLASVAFGGYSWEKAGKIWWETMKSGKIAPKAQFKHFADITIETAEGLFDKEAAEIVRKAWTDVGIQLRYNLAPTTFRTLCTIGKSPSRQDILKKACFATEFRSFPIKPTEKAFFREINDHTAIPYSIPESLSQPWHKIFLLVQIDLLRTGWPRKLGAPAHKELHQNLHRIYSLLDQVLRCLVDILGERNDGSGVSTALDVLRSVKAGVWEGSEKQLLQVEGIGMVKMNRLIEAGIKTIQQLSRVEFYNIERLLSRNPPFGQKISHDLAGFPVLTLSLEVLGEYIPQSIGSVKHTNSEQVAHDAVGSSSGPNWIIRVVLGFTNKQVPCWKKKTPWSSLVIVGDDGRLVWFWRGGLKRLVGGKEMVIGVRASKGEALKVIFTCEETVGTMVRETLQL</sequence>
<feature type="domain" description="SEC63" evidence="7">
    <location>
        <begin position="411"/>
        <end position="733"/>
    </location>
</feature>
<dbReference type="PANTHER" id="PTHR43579:SF1">
    <property type="entry name" value="NEUTRAL METALLOPROTEINASE"/>
    <property type="match status" value="1"/>
</dbReference>
<keyword evidence="3" id="KW-0479">Metal-binding</keyword>
<keyword evidence="9" id="KW-1185">Reference proteome</keyword>
<dbReference type="OrthoDB" id="5575at2759"/>
<keyword evidence="5" id="KW-0862">Zinc</keyword>
<organism evidence="8 9">
    <name type="scientific">Thelonectria olida</name>
    <dbReference type="NCBI Taxonomy" id="1576542"/>
    <lineage>
        <taxon>Eukaryota</taxon>
        <taxon>Fungi</taxon>
        <taxon>Dikarya</taxon>
        <taxon>Ascomycota</taxon>
        <taxon>Pezizomycotina</taxon>
        <taxon>Sordariomycetes</taxon>
        <taxon>Hypocreomycetidae</taxon>
        <taxon>Hypocreales</taxon>
        <taxon>Nectriaceae</taxon>
        <taxon>Thelonectria</taxon>
    </lineage>
</organism>
<dbReference type="GO" id="GO:0004222">
    <property type="term" value="F:metalloendopeptidase activity"/>
    <property type="evidence" value="ECO:0007669"/>
    <property type="project" value="InterPro"/>
</dbReference>
<proteinExistence type="inferred from homology"/>
<comment type="caution">
    <text evidence="8">The sequence shown here is derived from an EMBL/GenBank/DDBJ whole genome shotgun (WGS) entry which is preliminary data.</text>
</comment>
<evidence type="ECO:0000256" key="2">
    <source>
        <dbReference type="ARBA" id="ARBA00022670"/>
    </source>
</evidence>
<dbReference type="InterPro" id="IPR052759">
    <property type="entry name" value="Metalloprotease_M4"/>
</dbReference>
<dbReference type="Gene3D" id="3.10.170.10">
    <property type="match status" value="1"/>
</dbReference>
<dbReference type="InterPro" id="IPR027268">
    <property type="entry name" value="Peptidase_M4/M1_CTD_sf"/>
</dbReference>
<evidence type="ECO:0000256" key="6">
    <source>
        <dbReference type="ARBA" id="ARBA00023049"/>
    </source>
</evidence>
<gene>
    <name evidence="8" type="ORF">B0T10DRAFT_534948</name>
</gene>
<evidence type="ECO:0000256" key="3">
    <source>
        <dbReference type="ARBA" id="ARBA00022723"/>
    </source>
</evidence>
<dbReference type="SUPFAM" id="SSF158702">
    <property type="entry name" value="Sec63 N-terminal domain-like"/>
    <property type="match status" value="1"/>
</dbReference>
<dbReference type="InterPro" id="IPR004179">
    <property type="entry name" value="Sec63-dom"/>
</dbReference>
<evidence type="ECO:0000313" key="8">
    <source>
        <dbReference type="EMBL" id="KAH6900680.1"/>
    </source>
</evidence>
<evidence type="ECO:0000259" key="7">
    <source>
        <dbReference type="SMART" id="SM00973"/>
    </source>
</evidence>
<name>A0A9P9AXD4_9HYPO</name>
<dbReference type="GO" id="GO:0006508">
    <property type="term" value="P:proteolysis"/>
    <property type="evidence" value="ECO:0007669"/>
    <property type="project" value="UniProtKB-KW"/>
</dbReference>
<accession>A0A9P9AXD4</accession>
<dbReference type="Proteomes" id="UP000777438">
    <property type="component" value="Unassembled WGS sequence"/>
</dbReference>
<dbReference type="PRINTS" id="PR00730">
    <property type="entry name" value="THERMOLYSIN"/>
</dbReference>
<dbReference type="Pfam" id="PF01447">
    <property type="entry name" value="Peptidase_M4"/>
    <property type="match status" value="1"/>
</dbReference>
<evidence type="ECO:0000313" key="9">
    <source>
        <dbReference type="Proteomes" id="UP000777438"/>
    </source>
</evidence>
<keyword evidence="4" id="KW-0378">Hydrolase</keyword>